<gene>
    <name evidence="2" type="ORF">ANN_21737</name>
</gene>
<evidence type="ECO:0000313" key="2">
    <source>
        <dbReference type="EMBL" id="KAJ4429568.1"/>
    </source>
</evidence>
<feature type="region of interest" description="Disordered" evidence="1">
    <location>
        <begin position="310"/>
        <end position="329"/>
    </location>
</feature>
<organism evidence="2 3">
    <name type="scientific">Periplaneta americana</name>
    <name type="common">American cockroach</name>
    <name type="synonym">Blatta americana</name>
    <dbReference type="NCBI Taxonomy" id="6978"/>
    <lineage>
        <taxon>Eukaryota</taxon>
        <taxon>Metazoa</taxon>
        <taxon>Ecdysozoa</taxon>
        <taxon>Arthropoda</taxon>
        <taxon>Hexapoda</taxon>
        <taxon>Insecta</taxon>
        <taxon>Pterygota</taxon>
        <taxon>Neoptera</taxon>
        <taxon>Polyneoptera</taxon>
        <taxon>Dictyoptera</taxon>
        <taxon>Blattodea</taxon>
        <taxon>Blattoidea</taxon>
        <taxon>Blattidae</taxon>
        <taxon>Blattinae</taxon>
        <taxon>Periplaneta</taxon>
    </lineage>
</organism>
<proteinExistence type="predicted"/>
<protein>
    <recommendedName>
        <fullName evidence="4">Transposase Tc1-like domain-containing protein</fullName>
    </recommendedName>
</protein>
<name>A0ABQ8S6C7_PERAM</name>
<keyword evidence="3" id="KW-1185">Reference proteome</keyword>
<sequence>MAGLCEGGNEPTGSLKAKNVYSPFHCTQRSDHKPRDTGPPVLHQTLATRFAFTLTEPRRHSTQFASLGSIPARGHCPATKRKMRQRKGNTALCFVFLYGCETCTTLKEEKRLRVFENKVLMKIFGAKRRMEKITQRRTPRIVFFNYTGTTKKTPLVCACLSLLRRLPADPELRSGEGSIPAWADYMVELFLRFSPTVRRMSDRKTFVRLHYRLCEYGKFNSPGLGRGRGRPKSTTPEVQGEILEAVNMTPSISTRRVALQVNVPHTTVWRLLKEYQFEARSTRTCQETDTRLTAGQKSRKEINQAIRSSGIQTHARAKQDLEAHSTSGTKYMLHIRPQSK</sequence>
<dbReference type="Proteomes" id="UP001148838">
    <property type="component" value="Unassembled WGS sequence"/>
</dbReference>
<evidence type="ECO:0000256" key="1">
    <source>
        <dbReference type="SAM" id="MobiDB-lite"/>
    </source>
</evidence>
<reference evidence="2 3" key="1">
    <citation type="journal article" date="2022" name="Allergy">
        <title>Genome assembly and annotation of Periplaneta americana reveal a comprehensive cockroach allergen profile.</title>
        <authorList>
            <person name="Wang L."/>
            <person name="Xiong Q."/>
            <person name="Saelim N."/>
            <person name="Wang L."/>
            <person name="Nong W."/>
            <person name="Wan A.T."/>
            <person name="Shi M."/>
            <person name="Liu X."/>
            <person name="Cao Q."/>
            <person name="Hui J.H.L."/>
            <person name="Sookrung N."/>
            <person name="Leung T.F."/>
            <person name="Tungtrongchitr A."/>
            <person name="Tsui S.K.W."/>
        </authorList>
    </citation>
    <scope>NUCLEOTIDE SEQUENCE [LARGE SCALE GENOMIC DNA]</scope>
    <source>
        <strain evidence="2">PWHHKU_190912</strain>
    </source>
</reference>
<accession>A0ABQ8S6C7</accession>
<comment type="caution">
    <text evidence="2">The sequence shown here is derived from an EMBL/GenBank/DDBJ whole genome shotgun (WGS) entry which is preliminary data.</text>
</comment>
<evidence type="ECO:0008006" key="4">
    <source>
        <dbReference type="Google" id="ProtNLM"/>
    </source>
</evidence>
<dbReference type="EMBL" id="JAJSOF020000033">
    <property type="protein sequence ID" value="KAJ4429568.1"/>
    <property type="molecule type" value="Genomic_DNA"/>
</dbReference>
<evidence type="ECO:0000313" key="3">
    <source>
        <dbReference type="Proteomes" id="UP001148838"/>
    </source>
</evidence>